<organism evidence="2 3">
    <name type="scientific">Forsythia ovata</name>
    <dbReference type="NCBI Taxonomy" id="205694"/>
    <lineage>
        <taxon>Eukaryota</taxon>
        <taxon>Viridiplantae</taxon>
        <taxon>Streptophyta</taxon>
        <taxon>Embryophyta</taxon>
        <taxon>Tracheophyta</taxon>
        <taxon>Spermatophyta</taxon>
        <taxon>Magnoliopsida</taxon>
        <taxon>eudicotyledons</taxon>
        <taxon>Gunneridae</taxon>
        <taxon>Pentapetalae</taxon>
        <taxon>asterids</taxon>
        <taxon>lamiids</taxon>
        <taxon>Lamiales</taxon>
        <taxon>Oleaceae</taxon>
        <taxon>Forsythieae</taxon>
        <taxon>Forsythia</taxon>
    </lineage>
</organism>
<protein>
    <submittedName>
        <fullName evidence="2">Uncharacterized protein</fullName>
    </submittedName>
</protein>
<proteinExistence type="predicted"/>
<name>A0ABD1S1Y1_9LAMI</name>
<dbReference type="Proteomes" id="UP001604277">
    <property type="component" value="Unassembled WGS sequence"/>
</dbReference>
<feature type="region of interest" description="Disordered" evidence="1">
    <location>
        <begin position="1"/>
        <end position="44"/>
    </location>
</feature>
<evidence type="ECO:0000256" key="1">
    <source>
        <dbReference type="SAM" id="MobiDB-lite"/>
    </source>
</evidence>
<evidence type="ECO:0000313" key="2">
    <source>
        <dbReference type="EMBL" id="KAL2493943.1"/>
    </source>
</evidence>
<dbReference type="EMBL" id="JBFOLJ010000011">
    <property type="protein sequence ID" value="KAL2493943.1"/>
    <property type="molecule type" value="Genomic_DNA"/>
</dbReference>
<accession>A0ABD1S1Y1</accession>
<reference evidence="3" key="1">
    <citation type="submission" date="2024-07" db="EMBL/GenBank/DDBJ databases">
        <title>Two chromosome-level genome assemblies of Korean endemic species Abeliophyllum distichum and Forsythia ovata (Oleaceae).</title>
        <authorList>
            <person name="Jang H."/>
        </authorList>
    </citation>
    <scope>NUCLEOTIDE SEQUENCE [LARGE SCALE GENOMIC DNA]</scope>
</reference>
<keyword evidence="3" id="KW-1185">Reference proteome</keyword>
<comment type="caution">
    <text evidence="2">The sequence shown here is derived from an EMBL/GenBank/DDBJ whole genome shotgun (WGS) entry which is preliminary data.</text>
</comment>
<feature type="compositionally biased region" description="Polar residues" evidence="1">
    <location>
        <begin position="13"/>
        <end position="24"/>
    </location>
</feature>
<dbReference type="AlphaFoldDB" id="A0ABD1S1Y1"/>
<evidence type="ECO:0000313" key="3">
    <source>
        <dbReference type="Proteomes" id="UP001604277"/>
    </source>
</evidence>
<sequence length="114" mass="13169">MVAQGSAKGNFPKQKNQGRQTRLQDQNHKVDVNEVTPTRSKNISEVLAPHPWSKYCRIHPSDNHDTEECPEVRTTVDKMVENRYKAFWKSDKIAFSAKADELYLPQGTRSKNKR</sequence>
<gene>
    <name evidence="2" type="ORF">Fot_37700</name>
</gene>